<evidence type="ECO:0000313" key="2">
    <source>
        <dbReference type="EMBL" id="KAJ8900746.1"/>
    </source>
</evidence>
<dbReference type="Proteomes" id="UP001157974">
    <property type="component" value="Unassembled WGS sequence"/>
</dbReference>
<comment type="caution">
    <text evidence="2">The sequence shown here is derived from an EMBL/GenBank/DDBJ whole genome shotgun (WGS) entry which is preliminary data.</text>
</comment>
<dbReference type="EMBL" id="JAMWBK010000013">
    <property type="protein sequence ID" value="KAJ8900746.1"/>
    <property type="molecule type" value="Genomic_DNA"/>
</dbReference>
<sequence length="147" mass="16138">MIGLDEHQASPPWTSAFVGGDSPVDWIAVNSDKPGRPENCLIVHSKNEWSEVHIEDDQDMVKTKLLAEVENLTGLALAGSPHVVLHRWRYANVDRAASEKPCLVDAKTQLLACGDWCTKGRVEAAFLSGTAAARHLTKLTPWPYPRG</sequence>
<reference evidence="2 3" key="1">
    <citation type="journal article" date="2023" name="Nat. Commun.">
        <title>Origin of minicircular mitochondrial genomes in red algae.</title>
        <authorList>
            <person name="Lee Y."/>
            <person name="Cho C.H."/>
            <person name="Lee Y.M."/>
            <person name="Park S.I."/>
            <person name="Yang J.H."/>
            <person name="West J.A."/>
            <person name="Bhattacharya D."/>
            <person name="Yoon H.S."/>
        </authorList>
    </citation>
    <scope>NUCLEOTIDE SEQUENCE [LARGE SCALE GENOMIC DNA]</scope>
    <source>
        <strain evidence="2 3">CCMP1338</strain>
        <tissue evidence="2">Whole cell</tissue>
    </source>
</reference>
<protein>
    <recommendedName>
        <fullName evidence="1">Amine oxidase domain-containing protein</fullName>
    </recommendedName>
</protein>
<proteinExistence type="predicted"/>
<dbReference type="GO" id="GO:0016491">
    <property type="term" value="F:oxidoreductase activity"/>
    <property type="evidence" value="ECO:0007669"/>
    <property type="project" value="InterPro"/>
</dbReference>
<dbReference type="PANTHER" id="PTHR16128">
    <property type="entry name" value="FAD/NAD(P)-BINDING OXIDOREDUCTASE FAMILY PROTEIN"/>
    <property type="match status" value="1"/>
</dbReference>
<organism evidence="2 3">
    <name type="scientific">Rhodosorus marinus</name>
    <dbReference type="NCBI Taxonomy" id="101924"/>
    <lineage>
        <taxon>Eukaryota</taxon>
        <taxon>Rhodophyta</taxon>
        <taxon>Stylonematophyceae</taxon>
        <taxon>Stylonematales</taxon>
        <taxon>Stylonemataceae</taxon>
        <taxon>Rhodosorus</taxon>
    </lineage>
</organism>
<dbReference type="PANTHER" id="PTHR16128:SF5">
    <property type="entry name" value="FAD_NAD(P)-BINDING OXIDOREDUCTASE FAMILY PROTEIN"/>
    <property type="match status" value="1"/>
</dbReference>
<gene>
    <name evidence="2" type="ORF">NDN08_000047</name>
</gene>
<dbReference type="Gene3D" id="3.50.50.60">
    <property type="entry name" value="FAD/NAD(P)-binding domain"/>
    <property type="match status" value="1"/>
</dbReference>
<evidence type="ECO:0000259" key="1">
    <source>
        <dbReference type="Pfam" id="PF01593"/>
    </source>
</evidence>
<dbReference type="InterPro" id="IPR002937">
    <property type="entry name" value="Amino_oxidase"/>
</dbReference>
<dbReference type="Pfam" id="PF01593">
    <property type="entry name" value="Amino_oxidase"/>
    <property type="match status" value="1"/>
</dbReference>
<feature type="domain" description="Amine oxidase" evidence="1">
    <location>
        <begin position="20"/>
        <end position="136"/>
    </location>
</feature>
<keyword evidence="3" id="KW-1185">Reference proteome</keyword>
<dbReference type="Gene3D" id="3.90.660.10">
    <property type="match status" value="1"/>
</dbReference>
<accession>A0AAV8UJA7</accession>
<dbReference type="InterPro" id="IPR036188">
    <property type="entry name" value="FAD/NAD-bd_sf"/>
</dbReference>
<name>A0AAV8UJA7_9RHOD</name>
<evidence type="ECO:0000313" key="3">
    <source>
        <dbReference type="Proteomes" id="UP001157974"/>
    </source>
</evidence>
<dbReference type="AlphaFoldDB" id="A0AAV8UJA7"/>